<keyword evidence="2" id="KW-1185">Reference proteome</keyword>
<sequence>MFHKDKNRPYHLGMKYYLQHSTTPKRKSREKLFTDDVGILDNKDLRNIRLLHLKDYKWTVLFPTKDAEKNSAVQEELLETKIKLENPNSNFKEEKKAAYSRVNELELLRERLMIERQKMKKFADDIATKSKRIIKDRFGIQGDVSAADIPPAPSSDLEEVSRSKTQVTVSFLRKKQEWRIAILSAHFATEKLVLYNQINLDDINVADGERKKTESIKAFDVIDIFKAIILKGLIMRKKEANLLEQELWKLDSGEKKSSKEKISEVLSNTIPFLSEGYDKRNHFAELIVQSIDLIRDAEKNVSRKLRHAGIAFKQSVMSSIQSRESEVKVLVEDMHDLRSKVDCKKRKTSTAIEEALCDAFSLQQGMTFFKIQDERKETEITRLDAETISLVTEFCTKLNEQIQDNINITKENLEKLSSFQTDIAEELIDILRDFARLLDKEEEIFRREIDILASEVNIFKENQNKFLIDVDKVLDICRNHFTKNQEETTHDIEILKFQMYILTGNLAEDEIEESAERMLGDWDPFLPVSVNALDAGADGTKVAEDEEIKNLFPAVTTILHTGIDWREGLIKTFNGVIENFPEFENKSSYISEMCKGCLENIQVFNFDALKSIEFELDRLTNTLEVLEEEKKSVVAFCEKSILFTVHSIEEEIISMNADLFLTYCLWDLLSCWKLFFTCENHFNSCLAKRQTEVDQAQELLNIFEEESDMSSLLYSPSLQTVVRCNNEIIEFLVPETYTFLHIRKQLEVKRKHFCDIENLKKIEERGPEITDTKDKETIVSFSDLFLEAFNLKKNGTRKRSSQESYQGRCR</sequence>
<dbReference type="AlphaFoldDB" id="A0AAV4RR83"/>
<comment type="caution">
    <text evidence="1">The sequence shown here is derived from an EMBL/GenBank/DDBJ whole genome shotgun (WGS) entry which is preliminary data.</text>
</comment>
<evidence type="ECO:0000313" key="1">
    <source>
        <dbReference type="EMBL" id="GIY24049.1"/>
    </source>
</evidence>
<dbReference type="Proteomes" id="UP001054945">
    <property type="component" value="Unassembled WGS sequence"/>
</dbReference>
<organism evidence="1 2">
    <name type="scientific">Caerostris extrusa</name>
    <name type="common">Bark spider</name>
    <name type="synonym">Caerostris bankana</name>
    <dbReference type="NCBI Taxonomy" id="172846"/>
    <lineage>
        <taxon>Eukaryota</taxon>
        <taxon>Metazoa</taxon>
        <taxon>Ecdysozoa</taxon>
        <taxon>Arthropoda</taxon>
        <taxon>Chelicerata</taxon>
        <taxon>Arachnida</taxon>
        <taxon>Araneae</taxon>
        <taxon>Araneomorphae</taxon>
        <taxon>Entelegynae</taxon>
        <taxon>Araneoidea</taxon>
        <taxon>Araneidae</taxon>
        <taxon>Caerostris</taxon>
    </lineage>
</organism>
<proteinExistence type="predicted"/>
<gene>
    <name evidence="1" type="primary">AVEN_225768_1</name>
    <name evidence="1" type="ORF">CEXT_580371</name>
</gene>
<accession>A0AAV4RR83</accession>
<reference evidence="1 2" key="1">
    <citation type="submission" date="2021-06" db="EMBL/GenBank/DDBJ databases">
        <title>Caerostris extrusa draft genome.</title>
        <authorList>
            <person name="Kono N."/>
            <person name="Arakawa K."/>
        </authorList>
    </citation>
    <scope>NUCLEOTIDE SEQUENCE [LARGE SCALE GENOMIC DNA]</scope>
</reference>
<dbReference type="EMBL" id="BPLR01008342">
    <property type="protein sequence ID" value="GIY24049.1"/>
    <property type="molecule type" value="Genomic_DNA"/>
</dbReference>
<protein>
    <submittedName>
        <fullName evidence="1">Hexokinase_2 domain-containing protein</fullName>
    </submittedName>
</protein>
<evidence type="ECO:0000313" key="2">
    <source>
        <dbReference type="Proteomes" id="UP001054945"/>
    </source>
</evidence>
<name>A0AAV4RR83_CAEEX</name>